<dbReference type="SUPFAM" id="SSF56672">
    <property type="entry name" value="DNA/RNA polymerases"/>
    <property type="match status" value="1"/>
</dbReference>
<evidence type="ECO:0000313" key="3">
    <source>
        <dbReference type="EMBL" id="RDX82813.1"/>
    </source>
</evidence>
<dbReference type="Pfam" id="PF00078">
    <property type="entry name" value="RVT_1"/>
    <property type="match status" value="1"/>
</dbReference>
<dbReference type="OrthoDB" id="1701144at2759"/>
<dbReference type="PANTHER" id="PTHR24559:SF444">
    <property type="entry name" value="REVERSE TRANSCRIPTASE DOMAIN-CONTAINING PROTEIN"/>
    <property type="match status" value="1"/>
</dbReference>
<dbReference type="InterPro" id="IPR043502">
    <property type="entry name" value="DNA/RNA_pol_sf"/>
</dbReference>
<dbReference type="FunFam" id="3.30.70.270:FF:000020">
    <property type="entry name" value="Transposon Tf2-6 polyprotein-like Protein"/>
    <property type="match status" value="1"/>
</dbReference>
<dbReference type="CDD" id="cd01647">
    <property type="entry name" value="RT_LTR"/>
    <property type="match status" value="1"/>
</dbReference>
<dbReference type="Gene3D" id="3.30.70.270">
    <property type="match status" value="2"/>
</dbReference>
<dbReference type="Proteomes" id="UP000257109">
    <property type="component" value="Unassembled WGS sequence"/>
</dbReference>
<dbReference type="AlphaFoldDB" id="A0A371FXN4"/>
<gene>
    <name evidence="3" type="primary">pol</name>
    <name evidence="3" type="ORF">CR513_36345</name>
</gene>
<comment type="caution">
    <text evidence="3">The sequence shown here is derived from an EMBL/GenBank/DDBJ whole genome shotgun (WGS) entry which is preliminary data.</text>
</comment>
<feature type="transmembrane region" description="Helical" evidence="1">
    <location>
        <begin position="55"/>
        <end position="72"/>
    </location>
</feature>
<dbReference type="InterPro" id="IPR000477">
    <property type="entry name" value="RT_dom"/>
</dbReference>
<feature type="non-terminal residue" evidence="3">
    <location>
        <position position="1"/>
    </location>
</feature>
<proteinExistence type="predicted"/>
<dbReference type="PANTHER" id="PTHR24559">
    <property type="entry name" value="TRANSPOSON TY3-I GAG-POL POLYPROTEIN"/>
    <property type="match status" value="1"/>
</dbReference>
<sequence length="244" mass="29046">MIKNRYLLSRIDDLMDLLVEPCVFSKIDLRLSYHHIHVKSKDVLRTTFRAHYSHYKYLVMIFCVTNGLGVFMDYMNRIFHPYLDNFVVVFIDDILVYFNSGEEHAKHLRVALQVFKDKQLDAKMSKSLEWETPKSMSKIRSFLGLVKYYKRFIEGFSKLALPLTRLIRKGQVFVWDFKCESSFLELKQWLTSCFLTSSEPFVVYCDASRMGLKKVLMQEGKRHYLYIARFEVFSDHKGLKHLFD</sequence>
<evidence type="ECO:0000256" key="1">
    <source>
        <dbReference type="SAM" id="Phobius"/>
    </source>
</evidence>
<keyword evidence="1" id="KW-0472">Membrane</keyword>
<protein>
    <submittedName>
        <fullName evidence="3">Retrovirus-related Pol polyprotein from transposon 17.6</fullName>
    </submittedName>
</protein>
<dbReference type="InterPro" id="IPR053134">
    <property type="entry name" value="RNA-dir_DNA_polymerase"/>
</dbReference>
<keyword evidence="1" id="KW-1133">Transmembrane helix</keyword>
<accession>A0A371FXN4</accession>
<keyword evidence="4" id="KW-1185">Reference proteome</keyword>
<name>A0A371FXN4_MUCPR</name>
<evidence type="ECO:0000313" key="4">
    <source>
        <dbReference type="Proteomes" id="UP000257109"/>
    </source>
</evidence>
<dbReference type="EMBL" id="QJKJ01007547">
    <property type="protein sequence ID" value="RDX82813.1"/>
    <property type="molecule type" value="Genomic_DNA"/>
</dbReference>
<evidence type="ECO:0000259" key="2">
    <source>
        <dbReference type="Pfam" id="PF00078"/>
    </source>
</evidence>
<dbReference type="Gene3D" id="3.10.10.10">
    <property type="entry name" value="HIV Type 1 Reverse Transcriptase, subunit A, domain 1"/>
    <property type="match status" value="1"/>
</dbReference>
<reference evidence="3" key="1">
    <citation type="submission" date="2018-05" db="EMBL/GenBank/DDBJ databases">
        <title>Draft genome of Mucuna pruriens seed.</title>
        <authorList>
            <person name="Nnadi N.E."/>
            <person name="Vos R."/>
            <person name="Hasami M.H."/>
            <person name="Devisetty U.K."/>
            <person name="Aguiy J.C."/>
        </authorList>
    </citation>
    <scope>NUCLEOTIDE SEQUENCE [LARGE SCALE GENOMIC DNA]</scope>
    <source>
        <strain evidence="3">JCA_2017</strain>
    </source>
</reference>
<organism evidence="3 4">
    <name type="scientific">Mucuna pruriens</name>
    <name type="common">Velvet bean</name>
    <name type="synonym">Dolichos pruriens</name>
    <dbReference type="NCBI Taxonomy" id="157652"/>
    <lineage>
        <taxon>Eukaryota</taxon>
        <taxon>Viridiplantae</taxon>
        <taxon>Streptophyta</taxon>
        <taxon>Embryophyta</taxon>
        <taxon>Tracheophyta</taxon>
        <taxon>Spermatophyta</taxon>
        <taxon>Magnoliopsida</taxon>
        <taxon>eudicotyledons</taxon>
        <taxon>Gunneridae</taxon>
        <taxon>Pentapetalae</taxon>
        <taxon>rosids</taxon>
        <taxon>fabids</taxon>
        <taxon>Fabales</taxon>
        <taxon>Fabaceae</taxon>
        <taxon>Papilionoideae</taxon>
        <taxon>50 kb inversion clade</taxon>
        <taxon>NPAAA clade</taxon>
        <taxon>indigoferoid/millettioid clade</taxon>
        <taxon>Phaseoleae</taxon>
        <taxon>Mucuna</taxon>
    </lineage>
</organism>
<feature type="domain" description="Reverse transcriptase" evidence="2">
    <location>
        <begin position="15"/>
        <end position="131"/>
    </location>
</feature>
<keyword evidence="1" id="KW-0812">Transmembrane</keyword>
<dbReference type="InterPro" id="IPR043128">
    <property type="entry name" value="Rev_trsase/Diguanyl_cyclase"/>
</dbReference>